<organism evidence="3 4">
    <name type="scientific">Crucibulum laeve</name>
    <dbReference type="NCBI Taxonomy" id="68775"/>
    <lineage>
        <taxon>Eukaryota</taxon>
        <taxon>Fungi</taxon>
        <taxon>Dikarya</taxon>
        <taxon>Basidiomycota</taxon>
        <taxon>Agaricomycotina</taxon>
        <taxon>Agaricomycetes</taxon>
        <taxon>Agaricomycetidae</taxon>
        <taxon>Agaricales</taxon>
        <taxon>Agaricineae</taxon>
        <taxon>Nidulariaceae</taxon>
        <taxon>Crucibulum</taxon>
    </lineage>
</organism>
<evidence type="ECO:0000256" key="1">
    <source>
        <dbReference type="PROSITE-ProRule" id="PRU00221"/>
    </source>
</evidence>
<dbReference type="AlphaFoldDB" id="A0A5C3LU92"/>
<dbReference type="PROSITE" id="PS50082">
    <property type="entry name" value="WD_REPEATS_2"/>
    <property type="match status" value="1"/>
</dbReference>
<dbReference type="EMBL" id="ML213612">
    <property type="protein sequence ID" value="TFK36674.1"/>
    <property type="molecule type" value="Genomic_DNA"/>
</dbReference>
<feature type="domain" description="DUF2415" evidence="2">
    <location>
        <begin position="309"/>
        <end position="343"/>
    </location>
</feature>
<dbReference type="Pfam" id="PF00400">
    <property type="entry name" value="WD40"/>
    <property type="match status" value="1"/>
</dbReference>
<dbReference type="InterPro" id="IPR036322">
    <property type="entry name" value="WD40_repeat_dom_sf"/>
</dbReference>
<name>A0A5C3LU92_9AGAR</name>
<accession>A0A5C3LU92</accession>
<evidence type="ECO:0000313" key="4">
    <source>
        <dbReference type="Proteomes" id="UP000308652"/>
    </source>
</evidence>
<evidence type="ECO:0000313" key="3">
    <source>
        <dbReference type="EMBL" id="TFK36674.1"/>
    </source>
</evidence>
<dbReference type="Pfam" id="PF10313">
    <property type="entry name" value="DUF2415"/>
    <property type="match status" value="1"/>
</dbReference>
<dbReference type="InterPro" id="IPR001680">
    <property type="entry name" value="WD40_rpt"/>
</dbReference>
<dbReference type="SMART" id="SM00320">
    <property type="entry name" value="WD40"/>
    <property type="match status" value="3"/>
</dbReference>
<dbReference type="Gene3D" id="2.130.10.10">
    <property type="entry name" value="YVTN repeat-like/Quinoprotein amine dehydrogenase"/>
    <property type="match status" value="2"/>
</dbReference>
<dbReference type="InterPro" id="IPR015943">
    <property type="entry name" value="WD40/YVTN_repeat-like_dom_sf"/>
</dbReference>
<keyword evidence="1" id="KW-0853">WD repeat</keyword>
<feature type="repeat" description="WD" evidence="1">
    <location>
        <begin position="236"/>
        <end position="268"/>
    </location>
</feature>
<evidence type="ECO:0000259" key="2">
    <source>
        <dbReference type="Pfam" id="PF10313"/>
    </source>
</evidence>
<gene>
    <name evidence="3" type="ORF">BDQ12DRAFT_736763</name>
</gene>
<proteinExistence type="predicted"/>
<dbReference type="SUPFAM" id="SSF50978">
    <property type="entry name" value="WD40 repeat-like"/>
    <property type="match status" value="1"/>
</dbReference>
<dbReference type="OrthoDB" id="64353at2759"/>
<sequence>MTEHQSLLTSTTPSALVPARVVIRHLQLRDLIICPLEKGTVNYVQGNTIVEHNLNAPGSSPRTLAELTFLPNTLSSMPIGNDILLAAGGQEAEIHLSYHTPRSAGSSSLIWQYEHQIDGSINNSVLLTHSNESSAELRLMISNNDCTVKFFDVPSRAESHSEMIIKEVGKLQLDTPVNHSSLSPDGNSLLSVGDSSKVYLHQLRGSSQLTFQPISILTLPSPNSSPFSTCLTASFSTSFSSDGSKFAVASQDGLVAVWDVRSTHPIQVFHTYNSYLPTAMTKGNGTASGWLSTDPWEWTRGAAKTPGWSVRSVKFSPTGQGRGKEVLAFTEHTSLLHIVDARTLDAGEGVQVMRPGSNDSTDLDLAGLCFDPSGEYVYVASTEGVAEWAVSIADF</sequence>
<keyword evidence="4" id="KW-1185">Reference proteome</keyword>
<reference evidence="3 4" key="1">
    <citation type="journal article" date="2019" name="Nat. Ecol. Evol.">
        <title>Megaphylogeny resolves global patterns of mushroom evolution.</title>
        <authorList>
            <person name="Varga T."/>
            <person name="Krizsan K."/>
            <person name="Foldi C."/>
            <person name="Dima B."/>
            <person name="Sanchez-Garcia M."/>
            <person name="Sanchez-Ramirez S."/>
            <person name="Szollosi G.J."/>
            <person name="Szarkandi J.G."/>
            <person name="Papp V."/>
            <person name="Albert L."/>
            <person name="Andreopoulos W."/>
            <person name="Angelini C."/>
            <person name="Antonin V."/>
            <person name="Barry K.W."/>
            <person name="Bougher N.L."/>
            <person name="Buchanan P."/>
            <person name="Buyck B."/>
            <person name="Bense V."/>
            <person name="Catcheside P."/>
            <person name="Chovatia M."/>
            <person name="Cooper J."/>
            <person name="Damon W."/>
            <person name="Desjardin D."/>
            <person name="Finy P."/>
            <person name="Geml J."/>
            <person name="Haridas S."/>
            <person name="Hughes K."/>
            <person name="Justo A."/>
            <person name="Karasinski D."/>
            <person name="Kautmanova I."/>
            <person name="Kiss B."/>
            <person name="Kocsube S."/>
            <person name="Kotiranta H."/>
            <person name="LaButti K.M."/>
            <person name="Lechner B.E."/>
            <person name="Liimatainen K."/>
            <person name="Lipzen A."/>
            <person name="Lukacs Z."/>
            <person name="Mihaltcheva S."/>
            <person name="Morgado L.N."/>
            <person name="Niskanen T."/>
            <person name="Noordeloos M.E."/>
            <person name="Ohm R.A."/>
            <person name="Ortiz-Santana B."/>
            <person name="Ovrebo C."/>
            <person name="Racz N."/>
            <person name="Riley R."/>
            <person name="Savchenko A."/>
            <person name="Shiryaev A."/>
            <person name="Soop K."/>
            <person name="Spirin V."/>
            <person name="Szebenyi C."/>
            <person name="Tomsovsky M."/>
            <person name="Tulloss R.E."/>
            <person name="Uehling J."/>
            <person name="Grigoriev I.V."/>
            <person name="Vagvolgyi C."/>
            <person name="Papp T."/>
            <person name="Martin F.M."/>
            <person name="Miettinen O."/>
            <person name="Hibbett D.S."/>
            <person name="Nagy L.G."/>
        </authorList>
    </citation>
    <scope>NUCLEOTIDE SEQUENCE [LARGE SCALE GENOMIC DNA]</scope>
    <source>
        <strain evidence="3 4">CBS 166.37</strain>
    </source>
</reference>
<dbReference type="Proteomes" id="UP000308652">
    <property type="component" value="Unassembled WGS sequence"/>
</dbReference>
<dbReference type="InterPro" id="IPR019417">
    <property type="entry name" value="DUF2415"/>
</dbReference>
<dbReference type="PANTHER" id="PTHR43991:SF9">
    <property type="entry name" value="DUF2415 DOMAIN-CONTAINING PROTEIN"/>
    <property type="match status" value="1"/>
</dbReference>
<dbReference type="STRING" id="68775.A0A5C3LU92"/>
<protein>
    <submittedName>
        <fullName evidence="3">WD40-repeat-containing domain protein</fullName>
    </submittedName>
</protein>
<dbReference type="PANTHER" id="PTHR43991">
    <property type="entry name" value="WD REPEAT PROTEIN (AFU_ORTHOLOGUE AFUA_8G05640)-RELATED"/>
    <property type="match status" value="1"/>
</dbReference>